<protein>
    <recommendedName>
        <fullName evidence="8">Peptidase T</fullName>
        <ecNumber evidence="8">3.4.11.4</ecNumber>
    </recommendedName>
</protein>
<dbReference type="RefSeq" id="WP_182958545.1">
    <property type="nucleotide sequence ID" value="NZ_WNXC01000005.1"/>
</dbReference>
<dbReference type="NCBIfam" id="TIGR01882">
    <property type="entry name" value="peptidase-T"/>
    <property type="match status" value="1"/>
</dbReference>
<keyword evidence="11" id="KW-1185">Reference proteome</keyword>
<feature type="domain" description="Peptidase M20 dimerisation" evidence="9">
    <location>
        <begin position="216"/>
        <end position="308"/>
    </location>
</feature>
<dbReference type="PANTHER" id="PTHR42994">
    <property type="entry name" value="PEPTIDASE T"/>
    <property type="match status" value="1"/>
</dbReference>
<keyword evidence="3" id="KW-0645">Protease</keyword>
<dbReference type="PIRSF" id="PIRSF037215">
    <property type="entry name" value="Peptidase_M20B"/>
    <property type="match status" value="1"/>
</dbReference>
<evidence type="ECO:0000313" key="10">
    <source>
        <dbReference type="EMBL" id="MBB2150055.1"/>
    </source>
</evidence>
<comment type="similarity">
    <text evidence="2">Belongs to the peptidase M20B family.</text>
</comment>
<dbReference type="PANTHER" id="PTHR42994:SF1">
    <property type="entry name" value="PEPTIDASE T"/>
    <property type="match status" value="1"/>
</dbReference>
<organism evidence="10 11">
    <name type="scientific">Pedobacter gandavensis</name>
    <dbReference type="NCBI Taxonomy" id="2679963"/>
    <lineage>
        <taxon>Bacteria</taxon>
        <taxon>Pseudomonadati</taxon>
        <taxon>Bacteroidota</taxon>
        <taxon>Sphingobacteriia</taxon>
        <taxon>Sphingobacteriales</taxon>
        <taxon>Sphingobacteriaceae</taxon>
        <taxon>Pedobacter</taxon>
    </lineage>
</organism>
<dbReference type="Pfam" id="PF07687">
    <property type="entry name" value="M20_dimer"/>
    <property type="match status" value="1"/>
</dbReference>
<accession>A0ABR6EXU0</accession>
<evidence type="ECO:0000256" key="5">
    <source>
        <dbReference type="ARBA" id="ARBA00022801"/>
    </source>
</evidence>
<dbReference type="InterPro" id="IPR002933">
    <property type="entry name" value="Peptidase_M20"/>
</dbReference>
<dbReference type="EC" id="3.4.11.4" evidence="8"/>
<dbReference type="Gene3D" id="3.30.70.360">
    <property type="match status" value="1"/>
</dbReference>
<keyword evidence="5 10" id="KW-0378">Hydrolase</keyword>
<proteinExistence type="inferred from homology"/>
<dbReference type="EMBL" id="WNXC01000005">
    <property type="protein sequence ID" value="MBB2150055.1"/>
    <property type="molecule type" value="Genomic_DNA"/>
</dbReference>
<keyword evidence="6" id="KW-0862">Zinc</keyword>
<dbReference type="CDD" id="cd03892">
    <property type="entry name" value="M20_peptT"/>
    <property type="match status" value="1"/>
</dbReference>
<evidence type="ECO:0000259" key="9">
    <source>
        <dbReference type="Pfam" id="PF07687"/>
    </source>
</evidence>
<comment type="cofactor">
    <cofactor evidence="1">
        <name>Zn(2+)</name>
        <dbReference type="ChEBI" id="CHEBI:29105"/>
    </cofactor>
</comment>
<gene>
    <name evidence="10" type="primary">pepT</name>
    <name evidence="10" type="ORF">GM920_14225</name>
</gene>
<dbReference type="Pfam" id="PF01546">
    <property type="entry name" value="Peptidase_M20"/>
    <property type="match status" value="1"/>
</dbReference>
<keyword evidence="10" id="KW-0031">Aminopeptidase</keyword>
<dbReference type="NCBIfam" id="NF003976">
    <property type="entry name" value="PRK05469.1"/>
    <property type="match status" value="1"/>
</dbReference>
<dbReference type="SUPFAM" id="SSF55031">
    <property type="entry name" value="Bacterial exopeptidase dimerisation domain"/>
    <property type="match status" value="1"/>
</dbReference>
<evidence type="ECO:0000256" key="7">
    <source>
        <dbReference type="ARBA" id="ARBA00023049"/>
    </source>
</evidence>
<evidence type="ECO:0000256" key="4">
    <source>
        <dbReference type="ARBA" id="ARBA00022723"/>
    </source>
</evidence>
<reference evidence="10 11" key="1">
    <citation type="submission" date="2019-11" db="EMBL/GenBank/DDBJ databases">
        <title>Description of Pedobacter sp. LMG 31462T.</title>
        <authorList>
            <person name="Carlier A."/>
            <person name="Qi S."/>
            <person name="Vandamme P."/>
        </authorList>
    </citation>
    <scope>NUCLEOTIDE SEQUENCE [LARGE SCALE GENOMIC DNA]</scope>
    <source>
        <strain evidence="10 11">LMG 31462</strain>
    </source>
</reference>
<keyword evidence="7" id="KW-0482">Metalloprotease</keyword>
<dbReference type="PROSITE" id="PS00759">
    <property type="entry name" value="ARGE_DAPE_CPG2_2"/>
    <property type="match status" value="1"/>
</dbReference>
<dbReference type="GO" id="GO:0045148">
    <property type="term" value="F:tripeptide aminopeptidase activity"/>
    <property type="evidence" value="ECO:0007669"/>
    <property type="project" value="UniProtKB-EC"/>
</dbReference>
<evidence type="ECO:0000256" key="6">
    <source>
        <dbReference type="ARBA" id="ARBA00022833"/>
    </source>
</evidence>
<dbReference type="InterPro" id="IPR001261">
    <property type="entry name" value="ArgE/DapE_CS"/>
</dbReference>
<dbReference type="InterPro" id="IPR010161">
    <property type="entry name" value="Peptidase_M20B"/>
</dbReference>
<dbReference type="Proteomes" id="UP000636110">
    <property type="component" value="Unassembled WGS sequence"/>
</dbReference>
<dbReference type="InterPro" id="IPR036264">
    <property type="entry name" value="Bact_exopeptidase_dim_dom"/>
</dbReference>
<evidence type="ECO:0000256" key="3">
    <source>
        <dbReference type="ARBA" id="ARBA00022670"/>
    </source>
</evidence>
<evidence type="ECO:0000256" key="8">
    <source>
        <dbReference type="NCBIfam" id="TIGR01882"/>
    </source>
</evidence>
<dbReference type="NCBIfam" id="NF009920">
    <property type="entry name" value="PRK13381.1"/>
    <property type="match status" value="1"/>
</dbReference>
<keyword evidence="4" id="KW-0479">Metal-binding</keyword>
<evidence type="ECO:0000256" key="2">
    <source>
        <dbReference type="ARBA" id="ARBA00009692"/>
    </source>
</evidence>
<evidence type="ECO:0000256" key="1">
    <source>
        <dbReference type="ARBA" id="ARBA00001947"/>
    </source>
</evidence>
<dbReference type="SUPFAM" id="SSF53187">
    <property type="entry name" value="Zn-dependent exopeptidases"/>
    <property type="match status" value="1"/>
</dbReference>
<comment type="caution">
    <text evidence="10">The sequence shown here is derived from an EMBL/GenBank/DDBJ whole genome shotgun (WGS) entry which is preliminary data.</text>
</comment>
<name>A0ABR6EXU0_9SPHI</name>
<sequence>MLNYQNKNNSLQNRFAKYVQIDTQSDPTSPTVPSTEKQKNLGKVLVEELLEMGITDAHLDDFGYVYATIPSNTEKRVPVICFCSHMDTSPDCSGTNVKPIIHANYQGQDLVLPDDHNIVLKMSEHPDLKHQIGNDIFTASGTTLLGADNKAGLAEIMEAASFLMQNPTFKHGTIKILFTPDEEIGRGVDKADLKKLGAEFAYTVDGETLGSIEDETFSADGAVLTIKGVSTHPGFAKDKMESAIKILSDVISSLPSDCLSPESTEAKEGFIHPVTISGSVEQAEARFILRAFDDEQLEANGELLDATVRNIIEDFPNSTYELKITEQYRNMKKVLDEYPQVIAYGIEAIERAGIKPKRQSIRGGTDGSRLSFMGLPCPNIFAGEHAFHGKQEWASVQDMEKAVETIINIAAIWEEKA</sequence>
<dbReference type="InterPro" id="IPR011650">
    <property type="entry name" value="Peptidase_M20_dimer"/>
</dbReference>
<dbReference type="Gene3D" id="3.40.630.10">
    <property type="entry name" value="Zn peptidases"/>
    <property type="match status" value="1"/>
</dbReference>
<evidence type="ECO:0000313" key="11">
    <source>
        <dbReference type="Proteomes" id="UP000636110"/>
    </source>
</evidence>